<keyword evidence="2" id="KW-1185">Reference proteome</keyword>
<evidence type="ECO:0000313" key="1">
    <source>
        <dbReference type="EMBL" id="SKB51992.1"/>
    </source>
</evidence>
<evidence type="ECO:0000313" key="2">
    <source>
        <dbReference type="Proteomes" id="UP000189818"/>
    </source>
</evidence>
<dbReference type="EMBL" id="FUYM01000003">
    <property type="protein sequence ID" value="SKB51992.1"/>
    <property type="molecule type" value="Genomic_DNA"/>
</dbReference>
<dbReference type="InterPro" id="IPR010260">
    <property type="entry name" value="AlpA"/>
</dbReference>
<dbReference type="PANTHER" id="PTHR36154">
    <property type="entry name" value="DNA-BINDING TRANSCRIPTIONAL ACTIVATOR ALPA"/>
    <property type="match status" value="1"/>
</dbReference>
<sequence>MTDRRGDTILRQPDVLARTGLKRTTLYRKIAKGAFPAQIKLGENCVGWYESDVSDWVANPR</sequence>
<dbReference type="Pfam" id="PF05930">
    <property type="entry name" value="Phage_AlpA"/>
    <property type="match status" value="1"/>
</dbReference>
<proteinExistence type="predicted"/>
<dbReference type="PANTHER" id="PTHR36154:SF1">
    <property type="entry name" value="DNA-BINDING TRANSCRIPTIONAL ACTIVATOR ALPA"/>
    <property type="match status" value="1"/>
</dbReference>
<name>A0A1T5BXB0_9SPHN</name>
<dbReference type="STRING" id="439228.SAMN06295920_103372"/>
<dbReference type="Gene3D" id="1.10.238.160">
    <property type="match status" value="1"/>
</dbReference>
<dbReference type="Proteomes" id="UP000189818">
    <property type="component" value="Unassembled WGS sequence"/>
</dbReference>
<gene>
    <name evidence="1" type="ORF">SAMN06295920_103372</name>
</gene>
<dbReference type="InterPro" id="IPR052931">
    <property type="entry name" value="Prophage_regulatory_activator"/>
</dbReference>
<reference evidence="2" key="1">
    <citation type="submission" date="2017-02" db="EMBL/GenBank/DDBJ databases">
        <authorList>
            <person name="Varghese N."/>
            <person name="Submissions S."/>
        </authorList>
    </citation>
    <scope>NUCLEOTIDE SEQUENCE [LARGE SCALE GENOMIC DNA]</scope>
    <source>
        <strain evidence="2">UM2</strain>
    </source>
</reference>
<dbReference type="RefSeq" id="WP_079647721.1">
    <property type="nucleotide sequence ID" value="NZ_FUYM01000003.1"/>
</dbReference>
<dbReference type="AlphaFoldDB" id="A0A1T5BXB0"/>
<dbReference type="OrthoDB" id="1525365at2"/>
<accession>A0A1T5BXB0</accession>
<protein>
    <submittedName>
        <fullName evidence="1">Transcriptional regulator, AlpA family</fullName>
    </submittedName>
</protein>
<organism evidence="1 2">
    <name type="scientific">Rhizorhabdus histidinilytica</name>
    <dbReference type="NCBI Taxonomy" id="439228"/>
    <lineage>
        <taxon>Bacteria</taxon>
        <taxon>Pseudomonadati</taxon>
        <taxon>Pseudomonadota</taxon>
        <taxon>Alphaproteobacteria</taxon>
        <taxon>Sphingomonadales</taxon>
        <taxon>Sphingomonadaceae</taxon>
        <taxon>Rhizorhabdus</taxon>
    </lineage>
</organism>